<reference evidence="2" key="2">
    <citation type="submission" date="2025-09" db="UniProtKB">
        <authorList>
            <consortium name="Ensembl"/>
        </authorList>
    </citation>
    <scope>IDENTIFICATION</scope>
</reference>
<accession>A0A8C9DSE9</accession>
<dbReference type="Ensembl" id="ENSPSMT00000035986.1">
    <property type="protein sequence ID" value="ENSPSMP00000031182.1"/>
    <property type="gene ID" value="ENSPSMG00000021638.1"/>
</dbReference>
<organism evidence="2 3">
    <name type="scientific">Prolemur simus</name>
    <name type="common">Greater bamboo lemur</name>
    <name type="synonym">Hapalemur simus</name>
    <dbReference type="NCBI Taxonomy" id="1328070"/>
    <lineage>
        <taxon>Eukaryota</taxon>
        <taxon>Metazoa</taxon>
        <taxon>Chordata</taxon>
        <taxon>Craniata</taxon>
        <taxon>Vertebrata</taxon>
        <taxon>Euteleostomi</taxon>
        <taxon>Mammalia</taxon>
        <taxon>Eutheria</taxon>
        <taxon>Euarchontoglires</taxon>
        <taxon>Primates</taxon>
        <taxon>Strepsirrhini</taxon>
        <taxon>Lemuriformes</taxon>
        <taxon>Lemuridae</taxon>
        <taxon>Prolemur</taxon>
    </lineage>
</organism>
<dbReference type="AlphaFoldDB" id="A0A8C9DSE9"/>
<evidence type="ECO:0000313" key="3">
    <source>
        <dbReference type="Proteomes" id="UP000694414"/>
    </source>
</evidence>
<evidence type="ECO:0000256" key="1">
    <source>
        <dbReference type="SAM" id="MobiDB-lite"/>
    </source>
</evidence>
<proteinExistence type="predicted"/>
<name>A0A8C9DSE9_PROSS</name>
<feature type="region of interest" description="Disordered" evidence="1">
    <location>
        <begin position="1"/>
        <end position="21"/>
    </location>
</feature>
<reference evidence="2" key="1">
    <citation type="submission" date="2025-08" db="UniProtKB">
        <authorList>
            <consortium name="Ensembl"/>
        </authorList>
    </citation>
    <scope>IDENTIFICATION</scope>
</reference>
<protein>
    <submittedName>
        <fullName evidence="2">Uncharacterized protein</fullName>
    </submittedName>
</protein>
<keyword evidence="3" id="KW-1185">Reference proteome</keyword>
<dbReference type="Proteomes" id="UP000694414">
    <property type="component" value="Unplaced"/>
</dbReference>
<sequence>MPRSLALTPRAASLPGPQPFSPGEGDYFFACSTASTLGILTIFDTGRREPHTRRKNSNFYVYLYYFHLSTT</sequence>
<evidence type="ECO:0000313" key="2">
    <source>
        <dbReference type="Ensembl" id="ENSPSMP00000031182.1"/>
    </source>
</evidence>